<organism evidence="2">
    <name type="scientific">Anguilla anguilla</name>
    <name type="common">European freshwater eel</name>
    <name type="synonym">Muraena anguilla</name>
    <dbReference type="NCBI Taxonomy" id="7936"/>
    <lineage>
        <taxon>Eukaryota</taxon>
        <taxon>Metazoa</taxon>
        <taxon>Chordata</taxon>
        <taxon>Craniata</taxon>
        <taxon>Vertebrata</taxon>
        <taxon>Euteleostomi</taxon>
        <taxon>Actinopterygii</taxon>
        <taxon>Neopterygii</taxon>
        <taxon>Teleostei</taxon>
        <taxon>Anguilliformes</taxon>
        <taxon>Anguillidae</taxon>
        <taxon>Anguilla</taxon>
    </lineage>
</organism>
<evidence type="ECO:0000313" key="2">
    <source>
        <dbReference type="EMBL" id="JAI04066.1"/>
    </source>
</evidence>
<feature type="transmembrane region" description="Helical" evidence="1">
    <location>
        <begin position="6"/>
        <end position="27"/>
    </location>
</feature>
<sequence length="33" mass="4002">MICNFLITWHFFFNIFFNGTLYGTCWIGHTDIK</sequence>
<keyword evidence="1" id="KW-0472">Membrane</keyword>
<accession>A0A0E9XQD3</accession>
<evidence type="ECO:0000256" key="1">
    <source>
        <dbReference type="SAM" id="Phobius"/>
    </source>
</evidence>
<dbReference type="EMBL" id="GBXM01004512">
    <property type="protein sequence ID" value="JAI04066.1"/>
    <property type="molecule type" value="Transcribed_RNA"/>
</dbReference>
<keyword evidence="1" id="KW-1133">Transmembrane helix</keyword>
<proteinExistence type="predicted"/>
<dbReference type="AlphaFoldDB" id="A0A0E9XQD3"/>
<reference evidence="2" key="2">
    <citation type="journal article" date="2015" name="Fish Shellfish Immunol.">
        <title>Early steps in the European eel (Anguilla anguilla)-Vibrio vulnificus interaction in the gills: Role of the RtxA13 toxin.</title>
        <authorList>
            <person name="Callol A."/>
            <person name="Pajuelo D."/>
            <person name="Ebbesson L."/>
            <person name="Teles M."/>
            <person name="MacKenzie S."/>
            <person name="Amaro C."/>
        </authorList>
    </citation>
    <scope>NUCLEOTIDE SEQUENCE</scope>
</reference>
<name>A0A0E9XQD3_ANGAN</name>
<reference evidence="2" key="1">
    <citation type="submission" date="2014-11" db="EMBL/GenBank/DDBJ databases">
        <authorList>
            <person name="Amaro Gonzalez C."/>
        </authorList>
    </citation>
    <scope>NUCLEOTIDE SEQUENCE</scope>
</reference>
<keyword evidence="1" id="KW-0812">Transmembrane</keyword>
<protein>
    <submittedName>
        <fullName evidence="2">Uncharacterized protein</fullName>
    </submittedName>
</protein>